<comment type="subcellular location">
    <subcellularLocation>
        <location evidence="1">Membrane</location>
        <topology evidence="1">Multi-pass membrane protein</topology>
    </subcellularLocation>
</comment>
<feature type="transmembrane region" description="Helical" evidence="7">
    <location>
        <begin position="452"/>
        <end position="476"/>
    </location>
</feature>
<evidence type="ECO:0000256" key="7">
    <source>
        <dbReference type="SAM" id="Phobius"/>
    </source>
</evidence>
<dbReference type="RefSeq" id="WP_099615543.1">
    <property type="nucleotide sequence ID" value="NZ_KZ319374.1"/>
</dbReference>
<feature type="transmembrane region" description="Helical" evidence="7">
    <location>
        <begin position="571"/>
        <end position="591"/>
    </location>
</feature>
<feature type="transmembrane region" description="Helical" evidence="7">
    <location>
        <begin position="134"/>
        <end position="155"/>
    </location>
</feature>
<feature type="transmembrane region" description="Helical" evidence="7">
    <location>
        <begin position="175"/>
        <end position="195"/>
    </location>
</feature>
<feature type="transmembrane region" description="Helical" evidence="7">
    <location>
        <begin position="491"/>
        <end position="520"/>
    </location>
</feature>
<dbReference type="PANTHER" id="PTHR43652">
    <property type="entry name" value="BASIC AMINO ACID ANTIPORTER YFCC-RELATED"/>
    <property type="match status" value="1"/>
</dbReference>
<evidence type="ECO:0000256" key="2">
    <source>
        <dbReference type="ARBA" id="ARBA00022448"/>
    </source>
</evidence>
<dbReference type="Gene3D" id="3.30.70.1450">
    <property type="entry name" value="Regulator of K+ conductance, C-terminal domain"/>
    <property type="match status" value="2"/>
</dbReference>
<dbReference type="Proteomes" id="UP000231409">
    <property type="component" value="Unassembled WGS sequence"/>
</dbReference>
<protein>
    <submittedName>
        <fullName evidence="9">SLC13 family permease</fullName>
    </submittedName>
</protein>
<accession>A0A2G1UI64</accession>
<dbReference type="PANTHER" id="PTHR43652:SF2">
    <property type="entry name" value="BASIC AMINO ACID ANTIPORTER YFCC-RELATED"/>
    <property type="match status" value="1"/>
</dbReference>
<dbReference type="GO" id="GO:0005886">
    <property type="term" value="C:plasma membrane"/>
    <property type="evidence" value="ECO:0007669"/>
    <property type="project" value="TreeGrafter"/>
</dbReference>
<feature type="transmembrane region" description="Helical" evidence="7">
    <location>
        <begin position="426"/>
        <end position="445"/>
    </location>
</feature>
<keyword evidence="5 7" id="KW-1133">Transmembrane helix</keyword>
<dbReference type="InterPro" id="IPR006037">
    <property type="entry name" value="RCK_C"/>
</dbReference>
<dbReference type="EMBL" id="NTFH01000011">
    <property type="protein sequence ID" value="PHQ14188.1"/>
    <property type="molecule type" value="Genomic_DNA"/>
</dbReference>
<keyword evidence="4" id="KW-0677">Repeat</keyword>
<dbReference type="GO" id="GO:0006813">
    <property type="term" value="P:potassium ion transport"/>
    <property type="evidence" value="ECO:0007669"/>
    <property type="project" value="InterPro"/>
</dbReference>
<evidence type="ECO:0000313" key="10">
    <source>
        <dbReference type="Proteomes" id="UP000231409"/>
    </source>
</evidence>
<name>A0A2G1UI64_9GAMM</name>
<dbReference type="Pfam" id="PF03600">
    <property type="entry name" value="CitMHS"/>
    <property type="match status" value="1"/>
</dbReference>
<feature type="transmembrane region" description="Helical" evidence="7">
    <location>
        <begin position="401"/>
        <end position="420"/>
    </location>
</feature>
<reference evidence="9 10" key="1">
    <citation type="submission" date="2017-09" db="EMBL/GenBank/DDBJ databases">
        <title>The draft genome sequences of Marinobacter sp. PWS21.</title>
        <authorList>
            <person name="Cao J."/>
        </authorList>
    </citation>
    <scope>NUCLEOTIDE SEQUENCE [LARGE SCALE GENOMIC DNA]</scope>
    <source>
        <strain evidence="9 10">PWS21</strain>
    </source>
</reference>
<dbReference type="InterPro" id="IPR036721">
    <property type="entry name" value="RCK_C_sf"/>
</dbReference>
<feature type="domain" description="RCK C-terminal" evidence="8">
    <location>
        <begin position="205"/>
        <end position="291"/>
    </location>
</feature>
<feature type="domain" description="RCK C-terminal" evidence="8">
    <location>
        <begin position="301"/>
        <end position="386"/>
    </location>
</feature>
<keyword evidence="3 7" id="KW-0812">Transmembrane</keyword>
<evidence type="ECO:0000313" key="9">
    <source>
        <dbReference type="EMBL" id="PHQ14188.1"/>
    </source>
</evidence>
<feature type="transmembrane region" description="Helical" evidence="7">
    <location>
        <begin position="7"/>
        <end position="24"/>
    </location>
</feature>
<evidence type="ECO:0000256" key="6">
    <source>
        <dbReference type="ARBA" id="ARBA00023136"/>
    </source>
</evidence>
<dbReference type="PROSITE" id="PS01271">
    <property type="entry name" value="NA_SULFATE"/>
    <property type="match status" value="1"/>
</dbReference>
<feature type="transmembrane region" description="Helical" evidence="7">
    <location>
        <begin position="56"/>
        <end position="80"/>
    </location>
</feature>
<evidence type="ECO:0000256" key="1">
    <source>
        <dbReference type="ARBA" id="ARBA00004141"/>
    </source>
</evidence>
<gene>
    <name evidence="9" type="ORF">CLH61_14850</name>
</gene>
<keyword evidence="2" id="KW-0813">Transport</keyword>
<dbReference type="InterPro" id="IPR031312">
    <property type="entry name" value="Na/sul_symport_CS"/>
</dbReference>
<organism evidence="9 10">
    <name type="scientific">Marinobacter profundi</name>
    <dbReference type="NCBI Taxonomy" id="2666256"/>
    <lineage>
        <taxon>Bacteria</taxon>
        <taxon>Pseudomonadati</taxon>
        <taxon>Pseudomonadota</taxon>
        <taxon>Gammaproteobacteria</taxon>
        <taxon>Pseudomonadales</taxon>
        <taxon>Marinobacteraceae</taxon>
        <taxon>Marinobacter</taxon>
    </lineage>
</organism>
<sequence length="592" mass="61828">MSSEQGIVVAVLGLALVMFVWDRFRYDIVALLALLAMAVAGIVPGDRLFAGFGHPAVITVAAVLVISKGLVNAGVVDAIARLLGKVGSRPTLQVLTLTGVVAVCSGFINNVGALALLMPVAVWMSRQAGRSPSLLLMPLAFGSLLGGTMTLIGTPPNIIIASYRPGATPFGVFDFMPVGGVITLAGVAFIALLGWRLTPRRADGQSADPLFSVGDYLTELRVPAGSDFVGETLHQLLTRVRKDADVVVLGLVRQGKRYMAPSTYRVLQEDDILLVQADTDSLQVLLDKTGLELSGREEEQQAGADLDEDDVRLAEVVITSSSPLIGHSANRLRLRERHGLNVVAVARQGYRLKSRIGNLQFHAGDILLVQGSDDALAESLDVLGCLPLAERGLRLGSPRRTLLATGIFAASIVVIASGWLAAPTALVAGALVMVMAGLLSTAEAYRAIDWSIIVLLGAMIPVGQSLEMTGAAALIADSLMVVGEGLPPATVLALVMVLTMLLSNVVNNAAAVIVVAPIALSLAGGFGLAADAVLMAVAIGASCAFLTPIGHQSNALVMEPGGYRFGDYWRLGLPLSLLVVLIATPMIVLVWG</sequence>
<feature type="transmembrane region" description="Helical" evidence="7">
    <location>
        <begin position="30"/>
        <end position="49"/>
    </location>
</feature>
<keyword evidence="10" id="KW-1185">Reference proteome</keyword>
<evidence type="ECO:0000256" key="5">
    <source>
        <dbReference type="ARBA" id="ARBA00022989"/>
    </source>
</evidence>
<dbReference type="InterPro" id="IPR051679">
    <property type="entry name" value="DASS-Related_Transporters"/>
</dbReference>
<feature type="transmembrane region" description="Helical" evidence="7">
    <location>
        <begin position="100"/>
        <end position="122"/>
    </location>
</feature>
<comment type="caution">
    <text evidence="9">The sequence shown here is derived from an EMBL/GenBank/DDBJ whole genome shotgun (WGS) entry which is preliminary data.</text>
</comment>
<dbReference type="SUPFAM" id="SSF116726">
    <property type="entry name" value="TrkA C-terminal domain-like"/>
    <property type="match status" value="2"/>
</dbReference>
<evidence type="ECO:0000256" key="3">
    <source>
        <dbReference type="ARBA" id="ARBA00022692"/>
    </source>
</evidence>
<dbReference type="PROSITE" id="PS51202">
    <property type="entry name" value="RCK_C"/>
    <property type="match status" value="2"/>
</dbReference>
<dbReference type="GO" id="GO:0008324">
    <property type="term" value="F:monoatomic cation transmembrane transporter activity"/>
    <property type="evidence" value="ECO:0007669"/>
    <property type="project" value="InterPro"/>
</dbReference>
<evidence type="ECO:0000259" key="8">
    <source>
        <dbReference type="PROSITE" id="PS51202"/>
    </source>
</evidence>
<dbReference type="Pfam" id="PF02080">
    <property type="entry name" value="TrkA_C"/>
    <property type="match status" value="2"/>
</dbReference>
<dbReference type="AlphaFoldDB" id="A0A2G1UI64"/>
<proteinExistence type="predicted"/>
<dbReference type="InterPro" id="IPR004680">
    <property type="entry name" value="Cit_transptr-like_dom"/>
</dbReference>
<keyword evidence="6 7" id="KW-0472">Membrane</keyword>
<evidence type="ECO:0000256" key="4">
    <source>
        <dbReference type="ARBA" id="ARBA00022737"/>
    </source>
</evidence>